<name>A0ABP9JTU8_9NOCA</name>
<accession>A0ABP9JTU8</accession>
<evidence type="ECO:0000259" key="3">
    <source>
        <dbReference type="PROSITE" id="PS50893"/>
    </source>
</evidence>
<sequence>MSTAVHTTTCLTVDDVTLTYPDGAGRLTALDHVNLRVEGGTVAAITGPSGSGKSSLLAVVSTLIGPDSGRVDLETPSGETDLASLDRRAAAALRRSSIGIVFQQPNLIPALTAVEQLEAMAHLGQRLRTPRRQRHETHAKAMALLDSVGLADQHAKRPAQLSGGQRQRINIARALMNDPSLLVIDEPTSALDSERGAAIIDLILDVVHTHQAATLLVTHDNTHLHRMNAVYTMTDGHLEPRSARVPTH</sequence>
<protein>
    <submittedName>
        <fullName evidence="4">ABC transporter ATP-binding protein</fullName>
    </submittedName>
</protein>
<dbReference type="GO" id="GO:0005524">
    <property type="term" value="F:ATP binding"/>
    <property type="evidence" value="ECO:0007669"/>
    <property type="project" value="UniProtKB-KW"/>
</dbReference>
<dbReference type="EMBL" id="BAABJM010000001">
    <property type="protein sequence ID" value="GAA5043948.1"/>
    <property type="molecule type" value="Genomic_DNA"/>
</dbReference>
<dbReference type="Pfam" id="PF00005">
    <property type="entry name" value="ABC_tran"/>
    <property type="match status" value="1"/>
</dbReference>
<reference evidence="5" key="1">
    <citation type="journal article" date="2019" name="Int. J. Syst. Evol. Microbiol.">
        <title>The Global Catalogue of Microorganisms (GCM) 10K type strain sequencing project: providing services to taxonomists for standard genome sequencing and annotation.</title>
        <authorList>
            <consortium name="The Broad Institute Genomics Platform"/>
            <consortium name="The Broad Institute Genome Sequencing Center for Infectious Disease"/>
            <person name="Wu L."/>
            <person name="Ma J."/>
        </authorList>
    </citation>
    <scope>NUCLEOTIDE SEQUENCE [LARGE SCALE GENOMIC DNA]</scope>
    <source>
        <strain evidence="5">JCM 18298</strain>
    </source>
</reference>
<dbReference type="InterPro" id="IPR017871">
    <property type="entry name" value="ABC_transporter-like_CS"/>
</dbReference>
<dbReference type="PANTHER" id="PTHR24220">
    <property type="entry name" value="IMPORT ATP-BINDING PROTEIN"/>
    <property type="match status" value="1"/>
</dbReference>
<dbReference type="InterPro" id="IPR003593">
    <property type="entry name" value="AAA+_ATPase"/>
</dbReference>
<dbReference type="Gene3D" id="3.40.50.300">
    <property type="entry name" value="P-loop containing nucleotide triphosphate hydrolases"/>
    <property type="match status" value="1"/>
</dbReference>
<evidence type="ECO:0000313" key="4">
    <source>
        <dbReference type="EMBL" id="GAA5043948.1"/>
    </source>
</evidence>
<keyword evidence="5" id="KW-1185">Reference proteome</keyword>
<comment type="caution">
    <text evidence="4">The sequence shown here is derived from an EMBL/GenBank/DDBJ whole genome shotgun (WGS) entry which is preliminary data.</text>
</comment>
<evidence type="ECO:0000313" key="5">
    <source>
        <dbReference type="Proteomes" id="UP001500603"/>
    </source>
</evidence>
<dbReference type="PROSITE" id="PS50893">
    <property type="entry name" value="ABC_TRANSPORTER_2"/>
    <property type="match status" value="1"/>
</dbReference>
<dbReference type="PANTHER" id="PTHR24220:SF685">
    <property type="entry name" value="ABC TRANSPORTER RELATED"/>
    <property type="match status" value="1"/>
</dbReference>
<dbReference type="PROSITE" id="PS00211">
    <property type="entry name" value="ABC_TRANSPORTER_1"/>
    <property type="match status" value="1"/>
</dbReference>
<dbReference type="InterPro" id="IPR027417">
    <property type="entry name" value="P-loop_NTPase"/>
</dbReference>
<keyword evidence="2 4" id="KW-0067">ATP-binding</keyword>
<keyword evidence="1" id="KW-0547">Nucleotide-binding</keyword>
<evidence type="ECO:0000256" key="2">
    <source>
        <dbReference type="ARBA" id="ARBA00022840"/>
    </source>
</evidence>
<dbReference type="SMART" id="SM00382">
    <property type="entry name" value="AAA"/>
    <property type="match status" value="1"/>
</dbReference>
<dbReference type="RefSeq" id="WP_345493435.1">
    <property type="nucleotide sequence ID" value="NZ_BAABJM010000001.1"/>
</dbReference>
<proteinExistence type="predicted"/>
<feature type="domain" description="ABC transporter" evidence="3">
    <location>
        <begin position="11"/>
        <end position="247"/>
    </location>
</feature>
<dbReference type="SUPFAM" id="SSF52540">
    <property type="entry name" value="P-loop containing nucleoside triphosphate hydrolases"/>
    <property type="match status" value="1"/>
</dbReference>
<dbReference type="InterPro" id="IPR015854">
    <property type="entry name" value="ABC_transpr_LolD-like"/>
</dbReference>
<organism evidence="4 5">
    <name type="scientific">Nocardia callitridis</name>
    <dbReference type="NCBI Taxonomy" id="648753"/>
    <lineage>
        <taxon>Bacteria</taxon>
        <taxon>Bacillati</taxon>
        <taxon>Actinomycetota</taxon>
        <taxon>Actinomycetes</taxon>
        <taxon>Mycobacteriales</taxon>
        <taxon>Nocardiaceae</taxon>
        <taxon>Nocardia</taxon>
    </lineage>
</organism>
<dbReference type="InterPro" id="IPR003439">
    <property type="entry name" value="ABC_transporter-like_ATP-bd"/>
</dbReference>
<evidence type="ECO:0000256" key="1">
    <source>
        <dbReference type="ARBA" id="ARBA00022741"/>
    </source>
</evidence>
<gene>
    <name evidence="4" type="ORF">GCM10023318_06140</name>
</gene>
<dbReference type="Proteomes" id="UP001500603">
    <property type="component" value="Unassembled WGS sequence"/>
</dbReference>